<accession>A0AAV7UX17</accession>
<comment type="caution">
    <text evidence="2">The sequence shown here is derived from an EMBL/GenBank/DDBJ whole genome shotgun (WGS) entry which is preliminary data.</text>
</comment>
<protein>
    <submittedName>
        <fullName evidence="2">Uncharacterized protein</fullName>
    </submittedName>
</protein>
<feature type="compositionally biased region" description="Low complexity" evidence="1">
    <location>
        <begin position="31"/>
        <end position="44"/>
    </location>
</feature>
<organism evidence="2 3">
    <name type="scientific">Pleurodeles waltl</name>
    <name type="common">Iberian ribbed newt</name>
    <dbReference type="NCBI Taxonomy" id="8319"/>
    <lineage>
        <taxon>Eukaryota</taxon>
        <taxon>Metazoa</taxon>
        <taxon>Chordata</taxon>
        <taxon>Craniata</taxon>
        <taxon>Vertebrata</taxon>
        <taxon>Euteleostomi</taxon>
        <taxon>Amphibia</taxon>
        <taxon>Batrachia</taxon>
        <taxon>Caudata</taxon>
        <taxon>Salamandroidea</taxon>
        <taxon>Salamandridae</taxon>
        <taxon>Pleurodelinae</taxon>
        <taxon>Pleurodeles</taxon>
    </lineage>
</organism>
<sequence>MSPTEAAPGVATALERPRPYQPLTFTAVPNRGASRSSASRPRLSTGPRPLCSPGQPQSLGCPLQGRDRNSAVPPSAAVVSLFSECKTARLSASRHQFKVGPSGADQLSVRHARLRGHAPLLRHL</sequence>
<dbReference type="EMBL" id="JANPWB010000004">
    <property type="protein sequence ID" value="KAJ1192929.1"/>
    <property type="molecule type" value="Genomic_DNA"/>
</dbReference>
<evidence type="ECO:0000313" key="2">
    <source>
        <dbReference type="EMBL" id="KAJ1192929.1"/>
    </source>
</evidence>
<proteinExistence type="predicted"/>
<keyword evidence="3" id="KW-1185">Reference proteome</keyword>
<gene>
    <name evidence="2" type="ORF">NDU88_002235</name>
</gene>
<evidence type="ECO:0000313" key="3">
    <source>
        <dbReference type="Proteomes" id="UP001066276"/>
    </source>
</evidence>
<dbReference type="Proteomes" id="UP001066276">
    <property type="component" value="Chromosome 2_2"/>
</dbReference>
<evidence type="ECO:0000256" key="1">
    <source>
        <dbReference type="SAM" id="MobiDB-lite"/>
    </source>
</evidence>
<dbReference type="AlphaFoldDB" id="A0AAV7UX17"/>
<reference evidence="2" key="1">
    <citation type="journal article" date="2022" name="bioRxiv">
        <title>Sequencing and chromosome-scale assembly of the giantPleurodeles waltlgenome.</title>
        <authorList>
            <person name="Brown T."/>
            <person name="Elewa A."/>
            <person name="Iarovenko S."/>
            <person name="Subramanian E."/>
            <person name="Araus A.J."/>
            <person name="Petzold A."/>
            <person name="Susuki M."/>
            <person name="Suzuki K.-i.T."/>
            <person name="Hayashi T."/>
            <person name="Toyoda A."/>
            <person name="Oliveira C."/>
            <person name="Osipova E."/>
            <person name="Leigh N.D."/>
            <person name="Simon A."/>
            <person name="Yun M.H."/>
        </authorList>
    </citation>
    <scope>NUCLEOTIDE SEQUENCE</scope>
    <source>
        <strain evidence="2">20211129_DDA</strain>
        <tissue evidence="2">Liver</tissue>
    </source>
</reference>
<name>A0AAV7UX17_PLEWA</name>
<feature type="region of interest" description="Disordered" evidence="1">
    <location>
        <begin position="1"/>
        <end position="70"/>
    </location>
</feature>